<dbReference type="AlphaFoldDB" id="A0AAV4SZV1"/>
<reference evidence="2 3" key="1">
    <citation type="submission" date="2021-06" db="EMBL/GenBank/DDBJ databases">
        <title>Caerostris darwini draft genome.</title>
        <authorList>
            <person name="Kono N."/>
            <person name="Arakawa K."/>
        </authorList>
    </citation>
    <scope>NUCLEOTIDE SEQUENCE [LARGE SCALE GENOMIC DNA]</scope>
</reference>
<dbReference type="Proteomes" id="UP001054837">
    <property type="component" value="Unassembled WGS sequence"/>
</dbReference>
<dbReference type="EMBL" id="BPLQ01008860">
    <property type="protein sequence ID" value="GIY39958.1"/>
    <property type="molecule type" value="Genomic_DNA"/>
</dbReference>
<comment type="caution">
    <text evidence="2">The sequence shown here is derived from an EMBL/GenBank/DDBJ whole genome shotgun (WGS) entry which is preliminary data.</text>
</comment>
<evidence type="ECO:0000313" key="3">
    <source>
        <dbReference type="Proteomes" id="UP001054837"/>
    </source>
</evidence>
<protein>
    <recommendedName>
        <fullName evidence="4">Transposase</fullName>
    </recommendedName>
</protein>
<evidence type="ECO:0000313" key="2">
    <source>
        <dbReference type="EMBL" id="GIY39958.1"/>
    </source>
</evidence>
<sequence length="108" mass="12860">MSEEQWTAMFRGIHTAELIDNPACKNCWKQSHISLWRGCRKFPKLNIKRTMRFWKNGWLPQDLWFLSFLVLRQYKGKIFTRPLTPKPRPPPQSIEGHEADLGQVFPLH</sequence>
<evidence type="ECO:0008006" key="4">
    <source>
        <dbReference type="Google" id="ProtNLM"/>
    </source>
</evidence>
<proteinExistence type="predicted"/>
<feature type="region of interest" description="Disordered" evidence="1">
    <location>
        <begin position="80"/>
        <end position="108"/>
    </location>
</feature>
<keyword evidence="3" id="KW-1185">Reference proteome</keyword>
<evidence type="ECO:0000256" key="1">
    <source>
        <dbReference type="SAM" id="MobiDB-lite"/>
    </source>
</evidence>
<name>A0AAV4SZV1_9ARAC</name>
<accession>A0AAV4SZV1</accession>
<organism evidence="2 3">
    <name type="scientific">Caerostris darwini</name>
    <dbReference type="NCBI Taxonomy" id="1538125"/>
    <lineage>
        <taxon>Eukaryota</taxon>
        <taxon>Metazoa</taxon>
        <taxon>Ecdysozoa</taxon>
        <taxon>Arthropoda</taxon>
        <taxon>Chelicerata</taxon>
        <taxon>Arachnida</taxon>
        <taxon>Araneae</taxon>
        <taxon>Araneomorphae</taxon>
        <taxon>Entelegynae</taxon>
        <taxon>Araneoidea</taxon>
        <taxon>Araneidae</taxon>
        <taxon>Caerostris</taxon>
    </lineage>
</organism>
<gene>
    <name evidence="2" type="ORF">CDAR_265721</name>
</gene>